<gene>
    <name evidence="2" type="ORF">UU93_C0007G0003</name>
</gene>
<keyword evidence="1" id="KW-0812">Transmembrane</keyword>
<name>A0A0G1B4C4_9BACT</name>
<dbReference type="Proteomes" id="UP000034160">
    <property type="component" value="Unassembled WGS sequence"/>
</dbReference>
<reference evidence="2 3" key="1">
    <citation type="journal article" date="2015" name="Nature">
        <title>rRNA introns, odd ribosomes, and small enigmatic genomes across a large radiation of phyla.</title>
        <authorList>
            <person name="Brown C.T."/>
            <person name="Hug L.A."/>
            <person name="Thomas B.C."/>
            <person name="Sharon I."/>
            <person name="Castelle C.J."/>
            <person name="Singh A."/>
            <person name="Wilkins M.J."/>
            <person name="Williams K.H."/>
            <person name="Banfield J.F."/>
        </authorList>
    </citation>
    <scope>NUCLEOTIDE SEQUENCE [LARGE SCALE GENOMIC DNA]</scope>
</reference>
<dbReference type="AlphaFoldDB" id="A0A0G1B4C4"/>
<feature type="transmembrane region" description="Helical" evidence="1">
    <location>
        <begin position="54"/>
        <end position="71"/>
    </location>
</feature>
<organism evidence="2 3">
    <name type="scientific">Candidatus Amesbacteria bacterium GW2011_GWA2_42_12</name>
    <dbReference type="NCBI Taxonomy" id="1618356"/>
    <lineage>
        <taxon>Bacteria</taxon>
        <taxon>Candidatus Amesiibacteriota</taxon>
    </lineage>
</organism>
<keyword evidence="1" id="KW-0472">Membrane</keyword>
<sequence length="163" mass="18713">MFIRVVIYLVLSVFFWAFYVYSRPRRKTFLVNFLLVLILFTLLERFLLKPLGASVWWLNLSMIAGIVLHHGSILTRGKGSKMTKIHGPISHLLFFGALGVSSTLVAMYLYPLIGNAFEGLVFGLFLTMSLGTVALGFWAGFDRIFYVRLNKKFKRFYKLAEDN</sequence>
<feature type="transmembrane region" description="Helical" evidence="1">
    <location>
        <begin position="92"/>
        <end position="113"/>
    </location>
</feature>
<feature type="transmembrane region" description="Helical" evidence="1">
    <location>
        <begin position="119"/>
        <end position="141"/>
    </location>
</feature>
<evidence type="ECO:0000256" key="1">
    <source>
        <dbReference type="SAM" id="Phobius"/>
    </source>
</evidence>
<proteinExistence type="predicted"/>
<evidence type="ECO:0000313" key="3">
    <source>
        <dbReference type="Proteomes" id="UP000034160"/>
    </source>
</evidence>
<dbReference type="EMBL" id="LCCN01000007">
    <property type="protein sequence ID" value="KKS32398.1"/>
    <property type="molecule type" value="Genomic_DNA"/>
</dbReference>
<comment type="caution">
    <text evidence="2">The sequence shown here is derived from an EMBL/GenBank/DDBJ whole genome shotgun (WGS) entry which is preliminary data.</text>
</comment>
<evidence type="ECO:0000313" key="2">
    <source>
        <dbReference type="EMBL" id="KKS32398.1"/>
    </source>
</evidence>
<protein>
    <submittedName>
        <fullName evidence="2">Uncharacterized protein</fullName>
    </submittedName>
</protein>
<dbReference type="STRING" id="1618356.UU93_C0007G0003"/>
<feature type="transmembrane region" description="Helical" evidence="1">
    <location>
        <begin position="29"/>
        <end position="48"/>
    </location>
</feature>
<feature type="transmembrane region" description="Helical" evidence="1">
    <location>
        <begin position="6"/>
        <end position="22"/>
    </location>
</feature>
<keyword evidence="1" id="KW-1133">Transmembrane helix</keyword>
<accession>A0A0G1B4C4</accession>